<dbReference type="AlphaFoldDB" id="A0A9P6R7F8"/>
<evidence type="ECO:0000313" key="2">
    <source>
        <dbReference type="EMBL" id="KAG0312662.1"/>
    </source>
</evidence>
<feature type="compositionally biased region" description="Basic and acidic residues" evidence="1">
    <location>
        <begin position="238"/>
        <end position="256"/>
    </location>
</feature>
<dbReference type="Proteomes" id="UP000738325">
    <property type="component" value="Unassembled WGS sequence"/>
</dbReference>
<protein>
    <submittedName>
        <fullName evidence="2">Uncharacterized protein</fullName>
    </submittedName>
</protein>
<feature type="compositionally biased region" description="Acidic residues" evidence="1">
    <location>
        <begin position="211"/>
        <end position="237"/>
    </location>
</feature>
<reference evidence="2" key="1">
    <citation type="journal article" date="2020" name="Fungal Divers.">
        <title>Resolving the Mortierellaceae phylogeny through synthesis of multi-gene phylogenetics and phylogenomics.</title>
        <authorList>
            <person name="Vandepol N."/>
            <person name="Liber J."/>
            <person name="Desiro A."/>
            <person name="Na H."/>
            <person name="Kennedy M."/>
            <person name="Barry K."/>
            <person name="Grigoriev I.V."/>
            <person name="Miller A.N."/>
            <person name="O'Donnell K."/>
            <person name="Stajich J.E."/>
            <person name="Bonito G."/>
        </authorList>
    </citation>
    <scope>NUCLEOTIDE SEQUENCE</scope>
    <source>
        <strain evidence="2">REB-010B</strain>
    </source>
</reference>
<evidence type="ECO:0000256" key="1">
    <source>
        <dbReference type="SAM" id="MobiDB-lite"/>
    </source>
</evidence>
<dbReference type="OrthoDB" id="2448606at2759"/>
<keyword evidence="3" id="KW-1185">Reference proteome</keyword>
<dbReference type="EMBL" id="JAAAIP010000789">
    <property type="protein sequence ID" value="KAG0312662.1"/>
    <property type="molecule type" value="Genomic_DNA"/>
</dbReference>
<evidence type="ECO:0000313" key="3">
    <source>
        <dbReference type="Proteomes" id="UP000738325"/>
    </source>
</evidence>
<proteinExistence type="predicted"/>
<sequence length="610" mass="69972">MRESMRLAVKEATAQLSNPEYFLETEPEKYSSNGYFASVRGMTALNESMVKRLQNEWFWKLIPRLKKSNVEFLRQTGRRLEKAWTHEKRSPMDLLDQGWDERATKKYKAGMRHAFQEHRLKVVQMSSERLENDFTEILDGSPSSAPSVEAARGLPVELTELLSSTSRQRKTSPSQGQSRELASDEKAQEQCKSRSPPSSFVKQIEGRPNQQEEEEENQEDSDSEYLGDLEEPEDASLQEDRPQREEALSQEMRKTEKTRAKWVVDDDQCVGCLIDRYQKDVIQALRRRELKKTDPADTMILGGTFAPWHPTDRMVKVFTHRRLKLIQASLRKDLDKIDINDGCIQSAIRVGLPPLGCDGWTIAGVPTYETTIICLPVIIRSQYKMNDNPTMAVQELGSLQDYRLRMLFEQLYVSMIMNLPRKELEVQSEETLVANNIAPLLRTFVNHVDDDIHTHFPNTESSTQRKQGLKADRPDFKVMIGDKEASFGEVTGRCQRGDKAKNGWDLWRLVRFGKSVLDEGAPMVPLVQIIYDEGTIYRHFVRIRGIMVLAEVGVFTIPTHLNSIGSLQASLPVLYWFQVMTSQNQQSTSLIHTRILNRKLILSQGRHQVA</sequence>
<name>A0A9P6R7F8_9FUNG</name>
<accession>A0A9P6R7F8</accession>
<comment type="caution">
    <text evidence="2">The sequence shown here is derived from an EMBL/GenBank/DDBJ whole genome shotgun (WGS) entry which is preliminary data.</text>
</comment>
<feature type="compositionally biased region" description="Polar residues" evidence="1">
    <location>
        <begin position="161"/>
        <end position="180"/>
    </location>
</feature>
<feature type="compositionally biased region" description="Basic and acidic residues" evidence="1">
    <location>
        <begin position="181"/>
        <end position="192"/>
    </location>
</feature>
<feature type="region of interest" description="Disordered" evidence="1">
    <location>
        <begin position="161"/>
        <end position="256"/>
    </location>
</feature>
<organism evidence="2 3">
    <name type="scientific">Dissophora globulifera</name>
    <dbReference type="NCBI Taxonomy" id="979702"/>
    <lineage>
        <taxon>Eukaryota</taxon>
        <taxon>Fungi</taxon>
        <taxon>Fungi incertae sedis</taxon>
        <taxon>Mucoromycota</taxon>
        <taxon>Mortierellomycotina</taxon>
        <taxon>Mortierellomycetes</taxon>
        <taxon>Mortierellales</taxon>
        <taxon>Mortierellaceae</taxon>
        <taxon>Dissophora</taxon>
    </lineage>
</organism>
<gene>
    <name evidence="2" type="ORF">BGZ99_009334</name>
</gene>